<keyword evidence="1" id="KW-1133">Transmembrane helix</keyword>
<evidence type="ECO:0000313" key="2">
    <source>
        <dbReference type="EMBL" id="AFA40273.1"/>
    </source>
</evidence>
<dbReference type="HOGENOM" id="CLU_1551887_0_0_2"/>
<reference evidence="2 3" key="1">
    <citation type="journal article" date="2012" name="Stand. Genomic Sci.">
        <title>Complete genome sequence of Pyrobaculum oguniense.</title>
        <authorList>
            <person name="Bernick D.L."/>
            <person name="Karplus K."/>
            <person name="Lui L.M."/>
            <person name="Coker J.K."/>
            <person name="Murphy J.N."/>
            <person name="Chan P.P."/>
            <person name="Cozen A.E."/>
            <person name="Lowe T.M."/>
        </authorList>
    </citation>
    <scope>NUCLEOTIDE SEQUENCE [LARGE SCALE GENOMIC DNA]</scope>
    <source>
        <strain evidence="2 3">TE7</strain>
    </source>
</reference>
<accession>H6QD05</accession>
<evidence type="ECO:0000313" key="3">
    <source>
        <dbReference type="Proteomes" id="UP000009062"/>
    </source>
</evidence>
<dbReference type="EMBL" id="CP003316">
    <property type="protein sequence ID" value="AFA40273.1"/>
    <property type="molecule type" value="Genomic_DNA"/>
</dbReference>
<feature type="transmembrane region" description="Helical" evidence="1">
    <location>
        <begin position="61"/>
        <end position="77"/>
    </location>
</feature>
<dbReference type="eggNOG" id="arCOG07033">
    <property type="taxonomic scope" value="Archaea"/>
</dbReference>
<name>H6QD05_PYROT</name>
<feature type="transmembrane region" description="Helical" evidence="1">
    <location>
        <begin position="106"/>
        <end position="129"/>
    </location>
</feature>
<keyword evidence="1" id="KW-0472">Membrane</keyword>
<feature type="transmembrane region" description="Helical" evidence="1">
    <location>
        <begin position="83"/>
        <end position="99"/>
    </location>
</feature>
<dbReference type="AlphaFoldDB" id="H6QD05"/>
<feature type="transmembrane region" description="Helical" evidence="1">
    <location>
        <begin position="12"/>
        <end position="29"/>
    </location>
</feature>
<protein>
    <submittedName>
        <fullName evidence="2">Uncharacterized protein</fullName>
    </submittedName>
</protein>
<sequence length="177" mass="19725">MPDLAGLKSKAKLLFFILFVAFGLIWPIVPWGPLIGLFFGVYVWLWLLAFLVVVGFTWRRACLAFFTVLPLVASSVFLPALAVAPLVLLFAFLLMWYAAAKRFGVFWGFLYVVSVHLFAAVAMAVTDMLTGLATRANTVGLDPYERLDVALFLSLSAAYFAVANIVTVGLYRRFERQ</sequence>
<keyword evidence="3" id="KW-1185">Reference proteome</keyword>
<gene>
    <name evidence="2" type="ordered locus">Pogu_2246</name>
</gene>
<proteinExistence type="predicted"/>
<dbReference type="KEGG" id="pog:Pogu_2246"/>
<organism evidence="2 3">
    <name type="scientific">Pyrobaculum oguniense (strain DSM 13380 / JCM 10595 / TE7)</name>
    <dbReference type="NCBI Taxonomy" id="698757"/>
    <lineage>
        <taxon>Archaea</taxon>
        <taxon>Thermoproteota</taxon>
        <taxon>Thermoprotei</taxon>
        <taxon>Thermoproteales</taxon>
        <taxon>Thermoproteaceae</taxon>
        <taxon>Pyrobaculum</taxon>
    </lineage>
</organism>
<keyword evidence="1" id="KW-0812">Transmembrane</keyword>
<feature type="transmembrane region" description="Helical" evidence="1">
    <location>
        <begin position="35"/>
        <end position="54"/>
    </location>
</feature>
<feature type="transmembrane region" description="Helical" evidence="1">
    <location>
        <begin position="149"/>
        <end position="171"/>
    </location>
</feature>
<dbReference type="Proteomes" id="UP000009062">
    <property type="component" value="Chromosome"/>
</dbReference>
<evidence type="ECO:0000256" key="1">
    <source>
        <dbReference type="SAM" id="Phobius"/>
    </source>
</evidence>
<dbReference type="STRING" id="698757.Pogu_2246"/>